<feature type="compositionally biased region" description="Polar residues" evidence="11">
    <location>
        <begin position="1"/>
        <end position="14"/>
    </location>
</feature>
<reference evidence="13" key="1">
    <citation type="journal article" date="2022" name="Cell">
        <title>Repeat-based holocentromeres influence genome architecture and karyotype evolution.</title>
        <authorList>
            <person name="Hofstatter P.G."/>
            <person name="Thangavel G."/>
            <person name="Lux T."/>
            <person name="Neumann P."/>
            <person name="Vondrak T."/>
            <person name="Novak P."/>
            <person name="Zhang M."/>
            <person name="Costa L."/>
            <person name="Castellani M."/>
            <person name="Scott A."/>
            <person name="Toegelov H."/>
            <person name="Fuchs J."/>
            <person name="Mata-Sucre Y."/>
            <person name="Dias Y."/>
            <person name="Vanzela A.L.L."/>
            <person name="Huettel B."/>
            <person name="Almeida C.C.S."/>
            <person name="Simkova H."/>
            <person name="Souza G."/>
            <person name="Pedrosa-Harand A."/>
            <person name="Macas J."/>
            <person name="Mayer K.F.X."/>
            <person name="Houben A."/>
            <person name="Marques A."/>
        </authorList>
    </citation>
    <scope>NUCLEOTIDE SEQUENCE</scope>
    <source>
        <strain evidence="13">RhyBre1mFocal</strain>
    </source>
</reference>
<feature type="coiled-coil region" evidence="10">
    <location>
        <begin position="428"/>
        <end position="492"/>
    </location>
</feature>
<dbReference type="Pfam" id="PF10497">
    <property type="entry name" value="zf-4CXXC_R1"/>
    <property type="match status" value="1"/>
</dbReference>
<evidence type="ECO:0000256" key="1">
    <source>
        <dbReference type="ARBA" id="ARBA00004123"/>
    </source>
</evidence>
<accession>A0A9Q0CBB4</accession>
<dbReference type="EMBL" id="JAMQYH010000004">
    <property type="protein sequence ID" value="KAJ1690722.1"/>
    <property type="molecule type" value="Genomic_DNA"/>
</dbReference>
<keyword evidence="7" id="KW-0805">Transcription regulation</keyword>
<dbReference type="PANTHER" id="PTHR31169">
    <property type="entry name" value="OS05G0300700 PROTEIN"/>
    <property type="match status" value="1"/>
</dbReference>
<dbReference type="Proteomes" id="UP001151287">
    <property type="component" value="Unassembled WGS sequence"/>
</dbReference>
<feature type="compositionally biased region" description="Basic and acidic residues" evidence="11">
    <location>
        <begin position="200"/>
        <end position="214"/>
    </location>
</feature>
<evidence type="ECO:0000256" key="9">
    <source>
        <dbReference type="ARBA" id="ARBA00023242"/>
    </source>
</evidence>
<evidence type="ECO:0000256" key="5">
    <source>
        <dbReference type="ARBA" id="ARBA00022553"/>
    </source>
</evidence>
<feature type="compositionally biased region" description="Basic and acidic residues" evidence="11">
    <location>
        <begin position="170"/>
        <end position="183"/>
    </location>
</feature>
<gene>
    <name evidence="13" type="ORF">LUZ63_014877</name>
</gene>
<evidence type="ECO:0000256" key="6">
    <source>
        <dbReference type="ARBA" id="ARBA00022843"/>
    </source>
</evidence>
<dbReference type="PROSITE" id="PS50827">
    <property type="entry name" value="DDT"/>
    <property type="match status" value="1"/>
</dbReference>
<evidence type="ECO:0000313" key="13">
    <source>
        <dbReference type="EMBL" id="KAJ1690722.1"/>
    </source>
</evidence>
<keyword evidence="4" id="KW-1017">Isopeptide bond</keyword>
<comment type="subcellular location">
    <subcellularLocation>
        <location evidence="2">Cytoplasm</location>
    </subcellularLocation>
    <subcellularLocation>
        <location evidence="1">Nucleus</location>
    </subcellularLocation>
</comment>
<evidence type="ECO:0000256" key="2">
    <source>
        <dbReference type="ARBA" id="ARBA00004496"/>
    </source>
</evidence>
<keyword evidence="3" id="KW-0963">Cytoplasm</keyword>
<feature type="region of interest" description="Disordered" evidence="11">
    <location>
        <begin position="567"/>
        <end position="590"/>
    </location>
</feature>
<proteinExistence type="predicted"/>
<dbReference type="Pfam" id="PF15612">
    <property type="entry name" value="WHIM1"/>
    <property type="match status" value="1"/>
</dbReference>
<evidence type="ECO:0000256" key="10">
    <source>
        <dbReference type="SAM" id="Coils"/>
    </source>
</evidence>
<organism evidence="13 14">
    <name type="scientific">Rhynchospora breviuscula</name>
    <dbReference type="NCBI Taxonomy" id="2022672"/>
    <lineage>
        <taxon>Eukaryota</taxon>
        <taxon>Viridiplantae</taxon>
        <taxon>Streptophyta</taxon>
        <taxon>Embryophyta</taxon>
        <taxon>Tracheophyta</taxon>
        <taxon>Spermatophyta</taxon>
        <taxon>Magnoliopsida</taxon>
        <taxon>Liliopsida</taxon>
        <taxon>Poales</taxon>
        <taxon>Cyperaceae</taxon>
        <taxon>Cyperoideae</taxon>
        <taxon>Rhynchosporeae</taxon>
        <taxon>Rhynchospora</taxon>
    </lineage>
</organism>
<keyword evidence="14" id="KW-1185">Reference proteome</keyword>
<evidence type="ECO:0000259" key="12">
    <source>
        <dbReference type="PROSITE" id="PS50827"/>
    </source>
</evidence>
<name>A0A9Q0CBB4_9POAL</name>
<keyword evidence="5" id="KW-0597">Phosphoprotein</keyword>
<comment type="caution">
    <text evidence="13">The sequence shown here is derived from an EMBL/GenBank/DDBJ whole genome shotgun (WGS) entry which is preliminary data.</text>
</comment>
<evidence type="ECO:0000256" key="11">
    <source>
        <dbReference type="SAM" id="MobiDB-lite"/>
    </source>
</evidence>
<evidence type="ECO:0000256" key="8">
    <source>
        <dbReference type="ARBA" id="ARBA00023163"/>
    </source>
</evidence>
<dbReference type="PANTHER" id="PTHR31169:SF8">
    <property type="entry name" value="ZINC-FINGER DOMAIN OF MONOAMINE-OXIDASE A REPRESSOR R1 PROTEIN"/>
    <property type="match status" value="1"/>
</dbReference>
<evidence type="ECO:0000313" key="14">
    <source>
        <dbReference type="Proteomes" id="UP001151287"/>
    </source>
</evidence>
<feature type="domain" description="DDT" evidence="12">
    <location>
        <begin position="273"/>
        <end position="338"/>
    </location>
</feature>
<dbReference type="InterPro" id="IPR018866">
    <property type="entry name" value="Znf-4CXXC_R1"/>
</dbReference>
<feature type="region of interest" description="Disordered" evidence="11">
    <location>
        <begin position="1"/>
        <end position="21"/>
    </location>
</feature>
<dbReference type="InterPro" id="IPR018501">
    <property type="entry name" value="DDT_dom"/>
</dbReference>
<sequence length="590" mass="66799">MAVTSSETNQTPEATTDAALDQAVIAKKPPSKGKRNPKPGVRVVGGRIYDPQNGKTCHQCRQKTMDFMVACTQLKKDKLCTIKFCHKCLFNRYGEKAEEMAKEDSWKCPKCRGICNCSFCMKKNGNQPTGIMVHTAKANGYSSVSELLEKRGSEFIKASPKVPTPKKRKHEEDKENKGEEPKVKKQLFKKPRKEGRKKPDKQDPTNDLEMKENVEGMSNGSVNIEKVTKPKPHLRKHNEADVAKKQLKELKDEISTLPCGTCLSEILGIEMDPEDIGPAVQFLEFCSIFSKIFNIKKGQAECILQEIVRGRVGRRGLSAASMQLQISLLSAIQTDRGERPVSGSAKKGAPFFKSLQNFISESEYYFKGLPKESLSDGILGYDNLASYWKLRILNFLCDEVLSTEKLRGFIDSEIMKLREEKKMDGEKLLAAKRKEREIKEKLKNEMAKAVLSEIGGANLTIEEHANMVSKIKEDAENAHAELLETMDSVSLKTQRNSLRTEPMILESSGRVYWKLNGLSIASVILLQDVESWHQLENGDKWYYFSEDDEKTIERHISSVRKWQKILDNALRPPRKEKKSTPNQDQKPSLH</sequence>
<dbReference type="GO" id="GO:0005737">
    <property type="term" value="C:cytoplasm"/>
    <property type="evidence" value="ECO:0007669"/>
    <property type="project" value="UniProtKB-SubCell"/>
</dbReference>
<keyword evidence="6" id="KW-0832">Ubl conjugation</keyword>
<dbReference type="AlphaFoldDB" id="A0A9Q0CBB4"/>
<evidence type="ECO:0000256" key="4">
    <source>
        <dbReference type="ARBA" id="ARBA00022499"/>
    </source>
</evidence>
<dbReference type="InterPro" id="IPR028942">
    <property type="entry name" value="WHIM1_dom"/>
</dbReference>
<dbReference type="SMART" id="SM00571">
    <property type="entry name" value="DDT"/>
    <property type="match status" value="1"/>
</dbReference>
<evidence type="ECO:0000256" key="7">
    <source>
        <dbReference type="ARBA" id="ARBA00023015"/>
    </source>
</evidence>
<dbReference type="OrthoDB" id="298344at2759"/>
<feature type="compositionally biased region" description="Polar residues" evidence="11">
    <location>
        <begin position="580"/>
        <end position="590"/>
    </location>
</feature>
<keyword evidence="8" id="KW-0804">Transcription</keyword>
<protein>
    <recommendedName>
        <fullName evidence="12">DDT domain-containing protein</fullName>
    </recommendedName>
</protein>
<dbReference type="GO" id="GO:0006355">
    <property type="term" value="P:regulation of DNA-templated transcription"/>
    <property type="evidence" value="ECO:0007669"/>
    <property type="project" value="InterPro"/>
</dbReference>
<keyword evidence="10" id="KW-0175">Coiled coil</keyword>
<evidence type="ECO:0000256" key="3">
    <source>
        <dbReference type="ARBA" id="ARBA00022490"/>
    </source>
</evidence>
<keyword evidence="9" id="KW-0539">Nucleus</keyword>
<dbReference type="InterPro" id="IPR040221">
    <property type="entry name" value="CDCA7/CDA7L"/>
</dbReference>
<feature type="region of interest" description="Disordered" evidence="11">
    <location>
        <begin position="155"/>
        <end position="219"/>
    </location>
</feature>
<feature type="compositionally biased region" description="Basic residues" evidence="11">
    <location>
        <begin position="184"/>
        <end position="199"/>
    </location>
</feature>
<dbReference type="GO" id="GO:0005634">
    <property type="term" value="C:nucleus"/>
    <property type="evidence" value="ECO:0007669"/>
    <property type="project" value="UniProtKB-SubCell"/>
</dbReference>